<reference evidence="2" key="1">
    <citation type="submission" date="2020-07" db="EMBL/GenBank/DDBJ databases">
        <authorList>
            <person name="Lin J."/>
        </authorList>
    </citation>
    <scope>NUCLEOTIDE SEQUENCE</scope>
</reference>
<evidence type="ECO:0000313" key="2">
    <source>
        <dbReference type="EMBL" id="CAD1837270.1"/>
    </source>
</evidence>
<proteinExistence type="predicted"/>
<accession>A0A6V7Q2M4</accession>
<organism evidence="2">
    <name type="scientific">Ananas comosus var. bracteatus</name>
    <name type="common">red pineapple</name>
    <dbReference type="NCBI Taxonomy" id="296719"/>
    <lineage>
        <taxon>Eukaryota</taxon>
        <taxon>Viridiplantae</taxon>
        <taxon>Streptophyta</taxon>
        <taxon>Embryophyta</taxon>
        <taxon>Tracheophyta</taxon>
        <taxon>Spermatophyta</taxon>
        <taxon>Magnoliopsida</taxon>
        <taxon>Liliopsida</taxon>
        <taxon>Poales</taxon>
        <taxon>Bromeliaceae</taxon>
        <taxon>Bromelioideae</taxon>
        <taxon>Ananas</taxon>
    </lineage>
</organism>
<dbReference type="AlphaFoldDB" id="A0A6V7Q2M4"/>
<gene>
    <name evidence="2" type="ORF">CB5_LOCUS20481</name>
</gene>
<sequence>MEHQGSGTETLEKLWQNEPTDEVGYRSNSASQANKMALIKAAESAENDLLKKSDVKVDKEAAGELRRWTTELNMDESPIKVGDKKLETQDPLIEVNLGSDEDKRLTYITKPTWSTATSGLGDRALSTELRPFLAPPRRLRANLKSPKITWGENYVHSPSGYGHPRKKLDPPGPKEALQPYPYHLPLALKVSSTLIKLSTRLRLESIIRGIPRKAGLEVKNVSEAPQP</sequence>
<evidence type="ECO:0000256" key="1">
    <source>
        <dbReference type="SAM" id="MobiDB-lite"/>
    </source>
</evidence>
<name>A0A6V7Q2M4_ANACO</name>
<feature type="region of interest" description="Disordered" evidence="1">
    <location>
        <begin position="154"/>
        <end position="176"/>
    </location>
</feature>
<feature type="region of interest" description="Disordered" evidence="1">
    <location>
        <begin position="1"/>
        <end position="28"/>
    </location>
</feature>
<dbReference type="EMBL" id="LR862131">
    <property type="protein sequence ID" value="CAD1837270.1"/>
    <property type="molecule type" value="Genomic_DNA"/>
</dbReference>
<protein>
    <submittedName>
        <fullName evidence="2">Uncharacterized protein</fullName>
    </submittedName>
</protein>